<comment type="caution">
    <text evidence="1">The sequence shown here is derived from an EMBL/GenBank/DDBJ whole genome shotgun (WGS) entry which is preliminary data.</text>
</comment>
<accession>A0ABD0R8A4</accession>
<dbReference type="AlphaFoldDB" id="A0ABD0R8A4"/>
<reference evidence="1 2" key="1">
    <citation type="submission" date="2024-05" db="EMBL/GenBank/DDBJ databases">
        <title>Genome sequencing and assembly of Indian major carp, Cirrhinus mrigala (Hamilton, 1822).</title>
        <authorList>
            <person name="Mohindra V."/>
            <person name="Chowdhury L.M."/>
            <person name="Lal K."/>
            <person name="Jena J.K."/>
        </authorList>
    </citation>
    <scope>NUCLEOTIDE SEQUENCE [LARGE SCALE GENOMIC DNA]</scope>
    <source>
        <strain evidence="1">CM1030</strain>
        <tissue evidence="1">Blood</tissue>
    </source>
</reference>
<proteinExistence type="predicted"/>
<protein>
    <submittedName>
        <fullName evidence="1">Uncharacterized protein</fullName>
    </submittedName>
</protein>
<evidence type="ECO:0000313" key="1">
    <source>
        <dbReference type="EMBL" id="KAL0194616.1"/>
    </source>
</evidence>
<dbReference type="Proteomes" id="UP001529510">
    <property type="component" value="Unassembled WGS sequence"/>
</dbReference>
<dbReference type="EMBL" id="JAMKFB020000004">
    <property type="protein sequence ID" value="KAL0194616.1"/>
    <property type="molecule type" value="Genomic_DNA"/>
</dbReference>
<keyword evidence="2" id="KW-1185">Reference proteome</keyword>
<name>A0ABD0R8A4_CIRMR</name>
<feature type="non-terminal residue" evidence="1">
    <location>
        <position position="1"/>
    </location>
</feature>
<dbReference type="PANTHER" id="PTHR31751">
    <property type="entry name" value="SI:CH211-108C17.2-RELATED-RELATED"/>
    <property type="match status" value="1"/>
</dbReference>
<evidence type="ECO:0000313" key="2">
    <source>
        <dbReference type="Proteomes" id="UP001529510"/>
    </source>
</evidence>
<sequence length="73" mass="8335">SNEVGGSNNMEKEGLKRSLDLLRAHGVTFDSIVTDRHPQVHKFLREANITQYFDVWHIEKGISSCVCRWGFCA</sequence>
<organism evidence="1 2">
    <name type="scientific">Cirrhinus mrigala</name>
    <name type="common">Mrigala</name>
    <dbReference type="NCBI Taxonomy" id="683832"/>
    <lineage>
        <taxon>Eukaryota</taxon>
        <taxon>Metazoa</taxon>
        <taxon>Chordata</taxon>
        <taxon>Craniata</taxon>
        <taxon>Vertebrata</taxon>
        <taxon>Euteleostomi</taxon>
        <taxon>Actinopterygii</taxon>
        <taxon>Neopterygii</taxon>
        <taxon>Teleostei</taxon>
        <taxon>Ostariophysi</taxon>
        <taxon>Cypriniformes</taxon>
        <taxon>Cyprinidae</taxon>
        <taxon>Labeoninae</taxon>
        <taxon>Labeonini</taxon>
        <taxon>Cirrhinus</taxon>
    </lineage>
</organism>
<dbReference type="PANTHER" id="PTHR31751:SF44">
    <property type="entry name" value="SI:CH211-211K8.4-RELATED"/>
    <property type="match status" value="1"/>
</dbReference>
<gene>
    <name evidence="1" type="ORF">M9458_008188</name>
</gene>